<evidence type="ECO:0000256" key="1">
    <source>
        <dbReference type="SAM" id="SignalP"/>
    </source>
</evidence>
<feature type="signal peptide" evidence="1">
    <location>
        <begin position="1"/>
        <end position="16"/>
    </location>
</feature>
<dbReference type="GeneID" id="27308119"/>
<dbReference type="AlphaFoldDB" id="A0A0D2BCT1"/>
<evidence type="ECO:0000313" key="4">
    <source>
        <dbReference type="Proteomes" id="UP000053259"/>
    </source>
</evidence>
<dbReference type="InParanoid" id="A0A0D2BCT1"/>
<dbReference type="EMBL" id="KN847529">
    <property type="protein sequence ID" value="KIW09219.1"/>
    <property type="molecule type" value="Genomic_DNA"/>
</dbReference>
<dbReference type="CDD" id="cd20071">
    <property type="entry name" value="SET_SMYD"/>
    <property type="match status" value="1"/>
</dbReference>
<dbReference type="Pfam" id="PF00856">
    <property type="entry name" value="SET"/>
    <property type="match status" value="1"/>
</dbReference>
<dbReference type="OrthoDB" id="1028014at2759"/>
<dbReference type="PANTHER" id="PTHR47332:SF6">
    <property type="entry name" value="SET DOMAIN-CONTAINING PROTEIN"/>
    <property type="match status" value="1"/>
</dbReference>
<evidence type="ECO:0000313" key="3">
    <source>
        <dbReference type="EMBL" id="KIW09219.1"/>
    </source>
</evidence>
<dbReference type="PANTHER" id="PTHR47332">
    <property type="entry name" value="SET DOMAIN-CONTAINING PROTEIN 5"/>
    <property type="match status" value="1"/>
</dbReference>
<dbReference type="SUPFAM" id="SSF82199">
    <property type="entry name" value="SET domain"/>
    <property type="match status" value="1"/>
</dbReference>
<dbReference type="PROSITE" id="PS50280">
    <property type="entry name" value="SET"/>
    <property type="match status" value="1"/>
</dbReference>
<name>A0A0D2BCT1_9PEZI</name>
<feature type="chain" id="PRO_5002238970" description="SET domain-containing protein" evidence="1">
    <location>
        <begin position="17"/>
        <end position="469"/>
    </location>
</feature>
<dbReference type="STRING" id="253628.A0A0D2BCT1"/>
<gene>
    <name evidence="3" type="ORF">PV09_00146</name>
</gene>
<proteinExistence type="predicted"/>
<dbReference type="Gene3D" id="2.170.270.10">
    <property type="entry name" value="SET domain"/>
    <property type="match status" value="1"/>
</dbReference>
<dbReference type="HOGENOM" id="CLU_028281_6_1_1"/>
<reference evidence="3 4" key="1">
    <citation type="submission" date="2015-01" db="EMBL/GenBank/DDBJ databases">
        <title>The Genome Sequence of Ochroconis gallopava CBS43764.</title>
        <authorList>
            <consortium name="The Broad Institute Genomics Platform"/>
            <person name="Cuomo C."/>
            <person name="de Hoog S."/>
            <person name="Gorbushina A."/>
            <person name="Stielow B."/>
            <person name="Teixiera M."/>
            <person name="Abouelleil A."/>
            <person name="Chapman S.B."/>
            <person name="Priest M."/>
            <person name="Young S.K."/>
            <person name="Wortman J."/>
            <person name="Nusbaum C."/>
            <person name="Birren B."/>
        </authorList>
    </citation>
    <scope>NUCLEOTIDE SEQUENCE [LARGE SCALE GENOMIC DNA]</scope>
    <source>
        <strain evidence="3 4">CBS 43764</strain>
    </source>
</reference>
<dbReference type="VEuPathDB" id="FungiDB:PV09_00146"/>
<organism evidence="3 4">
    <name type="scientific">Verruconis gallopava</name>
    <dbReference type="NCBI Taxonomy" id="253628"/>
    <lineage>
        <taxon>Eukaryota</taxon>
        <taxon>Fungi</taxon>
        <taxon>Dikarya</taxon>
        <taxon>Ascomycota</taxon>
        <taxon>Pezizomycotina</taxon>
        <taxon>Dothideomycetes</taxon>
        <taxon>Pleosporomycetidae</taxon>
        <taxon>Venturiales</taxon>
        <taxon>Sympoventuriaceae</taxon>
        <taxon>Verruconis</taxon>
    </lineage>
</organism>
<keyword evidence="1" id="KW-0732">Signal</keyword>
<evidence type="ECO:0000259" key="2">
    <source>
        <dbReference type="PROSITE" id="PS50280"/>
    </source>
</evidence>
<dbReference type="RefSeq" id="XP_016219088.1">
    <property type="nucleotide sequence ID" value="XM_016352831.1"/>
</dbReference>
<dbReference type="Proteomes" id="UP000053259">
    <property type="component" value="Unassembled WGS sequence"/>
</dbReference>
<dbReference type="InterPro" id="IPR053185">
    <property type="entry name" value="SET_domain_protein"/>
</dbReference>
<dbReference type="InterPro" id="IPR001214">
    <property type="entry name" value="SET_dom"/>
</dbReference>
<sequence>MKTLATFLCIAGLVHAISIVDFDTCSIPYIIPLILQNACDRSDEYLNPVNVENAEDISVIGIAPPNNITAAGIRTTPNRWTHEPFCIESAEANNGFCVYTNDRFANGRGISIVTTPKEVASLLEAAAFKEPSDSEIFKHPEGNAYKQQPQVIPGKGRGVLANATLNRGDYLQGYTPILLFQDDFMQFVKLDDRDLLIRLAIQRLSPKTQELFNSLHNHFPGDPSVSRIKTNAFQAYAGAAKDHFWAIIPEAARYNHDCRPNTAYYFDKDSLTHRIHAMTRINPGEEITVTYTPGGMKHAERRTFIEREWGFKCTCSKCSAPKSLVELADLRLDTIKQIEKELNDISPRRTATTATAETLVSLYEQEHLYTQIGQAYMYAALEYSYIGDKDGLRKWVPLALEALALWKGESHQFYRSMVVLSVAPEEHRSWKYIVNGFTLNDGSKIEPLKPVSQRVLAPGGQEIEALTAA</sequence>
<protein>
    <recommendedName>
        <fullName evidence="2">SET domain-containing protein</fullName>
    </recommendedName>
</protein>
<dbReference type="InterPro" id="IPR046341">
    <property type="entry name" value="SET_dom_sf"/>
</dbReference>
<accession>A0A0D2BCT1</accession>
<feature type="domain" description="SET" evidence="2">
    <location>
        <begin position="141"/>
        <end position="292"/>
    </location>
</feature>
<keyword evidence="4" id="KW-1185">Reference proteome</keyword>